<gene>
    <name evidence="2" type="ORF">NE237_028398</name>
</gene>
<protein>
    <recommendedName>
        <fullName evidence="1">KIB1-4 beta-propeller domain-containing protein</fullName>
    </recommendedName>
</protein>
<dbReference type="Proteomes" id="UP001141806">
    <property type="component" value="Unassembled WGS sequence"/>
</dbReference>
<comment type="caution">
    <text evidence="2">The sequence shown here is derived from an EMBL/GenBank/DDBJ whole genome shotgun (WGS) entry which is preliminary data.</text>
</comment>
<evidence type="ECO:0000259" key="1">
    <source>
        <dbReference type="Pfam" id="PF03478"/>
    </source>
</evidence>
<dbReference type="SUPFAM" id="SSF81383">
    <property type="entry name" value="F-box domain"/>
    <property type="match status" value="1"/>
</dbReference>
<dbReference type="PANTHER" id="PTHR44259">
    <property type="entry name" value="OS07G0183000 PROTEIN-RELATED"/>
    <property type="match status" value="1"/>
</dbReference>
<dbReference type="AlphaFoldDB" id="A0A9Q0GR34"/>
<reference evidence="2" key="1">
    <citation type="journal article" date="2023" name="Plant J.">
        <title>The genome of the king protea, Protea cynaroides.</title>
        <authorList>
            <person name="Chang J."/>
            <person name="Duong T.A."/>
            <person name="Schoeman C."/>
            <person name="Ma X."/>
            <person name="Roodt D."/>
            <person name="Barker N."/>
            <person name="Li Z."/>
            <person name="Van de Peer Y."/>
            <person name="Mizrachi E."/>
        </authorList>
    </citation>
    <scope>NUCLEOTIDE SEQUENCE</scope>
    <source>
        <tissue evidence="2">Young leaves</tissue>
    </source>
</reference>
<organism evidence="2 3">
    <name type="scientific">Protea cynaroides</name>
    <dbReference type="NCBI Taxonomy" id="273540"/>
    <lineage>
        <taxon>Eukaryota</taxon>
        <taxon>Viridiplantae</taxon>
        <taxon>Streptophyta</taxon>
        <taxon>Embryophyta</taxon>
        <taxon>Tracheophyta</taxon>
        <taxon>Spermatophyta</taxon>
        <taxon>Magnoliopsida</taxon>
        <taxon>Proteales</taxon>
        <taxon>Proteaceae</taxon>
        <taxon>Protea</taxon>
    </lineage>
</organism>
<dbReference type="CDD" id="cd09917">
    <property type="entry name" value="F-box_SF"/>
    <property type="match status" value="1"/>
</dbReference>
<accession>A0A9Q0GR34</accession>
<evidence type="ECO:0000313" key="2">
    <source>
        <dbReference type="EMBL" id="KAJ4951566.1"/>
    </source>
</evidence>
<dbReference type="Gene3D" id="1.20.1280.50">
    <property type="match status" value="1"/>
</dbReference>
<feature type="domain" description="KIB1-4 beta-propeller" evidence="1">
    <location>
        <begin position="67"/>
        <end position="344"/>
    </location>
</feature>
<dbReference type="EMBL" id="JAMYWD010000012">
    <property type="protein sequence ID" value="KAJ4951566.1"/>
    <property type="molecule type" value="Genomic_DNA"/>
</dbReference>
<dbReference type="InterPro" id="IPR036047">
    <property type="entry name" value="F-box-like_dom_sf"/>
</dbReference>
<dbReference type="OrthoDB" id="642536at2759"/>
<name>A0A9Q0GR34_9MAGN</name>
<keyword evidence="3" id="KW-1185">Reference proteome</keyword>
<sequence length="374" mass="44209">MTNWSDLSYDILTLIMDRFSETKDIYRFGMVCQQWRSASLEKRQFIMSKLSPWLMYAEREDSNNRGFYSLTAQKTYYWNLPEARGRRCWSSHGWLITFGLDLEIHLLNPLSGVRFQLPSQPTFPNPYSSHAMQTPERLRQVFIKRMVLSSTPSEQCVVIAIYSEFSTLAFSRLGDEVWTVIESPVDFHDVIYFDDHFYAVDGRGRLFICDISSPKPKTILFAEPGENVYIYDDDKHIFYLVESLGELFLIYRDIIDFYCDADDQLEEVLRYKTVGFDVYEFDFESWEWMTVNSLDDRSLFLGNNNSFFIYPSNQHPGYKPNHICFTDSYHDNLIKEAGRDMGLYKIKSKKIKYLDEESDYLSYFSPALWICLYL</sequence>
<proteinExistence type="predicted"/>
<evidence type="ECO:0000313" key="3">
    <source>
        <dbReference type="Proteomes" id="UP001141806"/>
    </source>
</evidence>
<dbReference type="Pfam" id="PF03478">
    <property type="entry name" value="Beta-prop_KIB1-4"/>
    <property type="match status" value="1"/>
</dbReference>
<dbReference type="InterPro" id="IPR005174">
    <property type="entry name" value="KIB1-4_b-propeller"/>
</dbReference>
<dbReference type="PANTHER" id="PTHR44259:SF114">
    <property type="entry name" value="OS06G0707300 PROTEIN"/>
    <property type="match status" value="1"/>
</dbReference>
<dbReference type="InterPro" id="IPR050942">
    <property type="entry name" value="F-box_BR-signaling"/>
</dbReference>